<dbReference type="STRING" id="1305764.R9P8Z7"/>
<dbReference type="Gene3D" id="3.30.390.110">
    <property type="match status" value="1"/>
</dbReference>
<dbReference type="EMBL" id="DF238814">
    <property type="protein sequence ID" value="GAC97843.1"/>
    <property type="molecule type" value="Genomic_DNA"/>
</dbReference>
<evidence type="ECO:0000256" key="1">
    <source>
        <dbReference type="ARBA" id="ARBA00004123"/>
    </source>
</evidence>
<dbReference type="PIRSF" id="PIRSF003352">
    <property type="entry name" value="MAK16"/>
    <property type="match status" value="1"/>
</dbReference>
<dbReference type="eggNOG" id="KOG3064">
    <property type="taxonomic scope" value="Eukaryota"/>
</dbReference>
<evidence type="ECO:0000313" key="6">
    <source>
        <dbReference type="EMBL" id="GAC97843.1"/>
    </source>
</evidence>
<dbReference type="GO" id="GO:0000460">
    <property type="term" value="P:maturation of 5.8S rRNA"/>
    <property type="evidence" value="ECO:0007669"/>
    <property type="project" value="TreeGrafter"/>
</dbReference>
<keyword evidence="3" id="KW-0539">Nucleus</keyword>
<feature type="domain" description="Ribosomal eL28/Mak16" evidence="5">
    <location>
        <begin position="63"/>
        <end position="176"/>
    </location>
</feature>
<keyword evidence="6" id="KW-0808">Transferase</keyword>
<evidence type="ECO:0000256" key="4">
    <source>
        <dbReference type="SAM" id="MobiDB-lite"/>
    </source>
</evidence>
<reference evidence="6" key="1">
    <citation type="journal article" date="2013" name="Genome Announc.">
        <title>Draft Genome Sequence of the Basidiomycetous Yeast-Like Fungus Pseudozyma hubeiensis SY62, Which Produces an Abundant Amount of the Biosurfactant Mannosylerythritol Lipids.</title>
        <authorList>
            <person name="Konishi M."/>
            <person name="Hatada Y."/>
            <person name="Horiuchi J."/>
        </authorList>
    </citation>
    <scope>NUCLEOTIDE SEQUENCE</scope>
    <source>
        <strain evidence="6">SY62</strain>
    </source>
</reference>
<comment type="subcellular location">
    <subcellularLocation>
        <location evidence="1">Nucleus</location>
    </subcellularLocation>
</comment>
<evidence type="ECO:0000313" key="7">
    <source>
        <dbReference type="Proteomes" id="UP000014071"/>
    </source>
</evidence>
<dbReference type="Pfam" id="PF01778">
    <property type="entry name" value="Ribosomal_L28e"/>
    <property type="match status" value="1"/>
</dbReference>
<evidence type="ECO:0000256" key="2">
    <source>
        <dbReference type="ARBA" id="ARBA00005514"/>
    </source>
</evidence>
<dbReference type="FunFam" id="3.30.390.110:FF:000001">
    <property type="entry name" value="Protein MAK16 homolog"/>
    <property type="match status" value="1"/>
</dbReference>
<name>R9P8Z7_PSEHS</name>
<evidence type="ECO:0000259" key="5">
    <source>
        <dbReference type="Pfam" id="PF01778"/>
    </source>
</evidence>
<dbReference type="AlphaFoldDB" id="R9P8Z7"/>
<evidence type="ECO:0000256" key="3">
    <source>
        <dbReference type="ARBA" id="ARBA00023242"/>
    </source>
</evidence>
<dbReference type="InterPro" id="IPR006958">
    <property type="entry name" value="Mak16"/>
</dbReference>
<dbReference type="PANTHER" id="PTHR23405:SF4">
    <property type="entry name" value="PROTEIN MAK16 HOMOLOG"/>
    <property type="match status" value="1"/>
</dbReference>
<dbReference type="HOGENOM" id="CLU_050888_0_0_1"/>
<sequence>MSRMALGRCKLVKTARSPSLAGQIHTSTQLNLSNELVHVFIRLTASTGRFDHRPSPRMQSDDVIWTIIGHEFCSYKIKSKTHSTFCRNEYNLTGLCNRQSCPLANSRYATVREREGIVYLYIKTAERAHSPKRQWERVKLSNNYSRALEQIDKELIYWPKFITHKAKQRLTKITQYLIKLRRIKLKEEEQPELVSIKKKTERRERGREGKALKAARLEKSIEKELLERLKSGAYGDAPLNVNEDVWMQVLEGREREKELELEDEESEEELEEDLDEMDRMMEQEFEDEEGVGEREFVSDDDEDEEDDESDMEDLYDSDGNTIEFASESDADDSDQDDDDEPAPGSKRKGPSTAPDKKQAQQQKKNKRGGGKKGPQIEIEYEQETEPLTKEALANW</sequence>
<feature type="region of interest" description="Disordered" evidence="4">
    <location>
        <begin position="255"/>
        <end position="395"/>
    </location>
</feature>
<accession>R9P8Z7</accession>
<dbReference type="PANTHER" id="PTHR23405">
    <property type="entry name" value="MAINTENANCE OF KILLER 16 MAK16 PROTEIN-RELATED"/>
    <property type="match status" value="1"/>
</dbReference>
<keyword evidence="7" id="KW-1185">Reference proteome</keyword>
<organism evidence="6 7">
    <name type="scientific">Pseudozyma hubeiensis (strain SY62)</name>
    <name type="common">Yeast</name>
    <dbReference type="NCBI Taxonomy" id="1305764"/>
    <lineage>
        <taxon>Eukaryota</taxon>
        <taxon>Fungi</taxon>
        <taxon>Dikarya</taxon>
        <taxon>Basidiomycota</taxon>
        <taxon>Ustilaginomycotina</taxon>
        <taxon>Ustilaginomycetes</taxon>
        <taxon>Ustilaginales</taxon>
        <taxon>Ustilaginaceae</taxon>
        <taxon>Pseudozyma</taxon>
    </lineage>
</organism>
<feature type="compositionally biased region" description="Acidic residues" evidence="4">
    <location>
        <begin position="259"/>
        <end position="276"/>
    </location>
</feature>
<dbReference type="Proteomes" id="UP000014071">
    <property type="component" value="Unassembled WGS sequence"/>
</dbReference>
<dbReference type="RefSeq" id="XP_012191430.1">
    <property type="nucleotide sequence ID" value="XM_012336040.1"/>
</dbReference>
<proteinExistence type="inferred from homology"/>
<comment type="similarity">
    <text evidence="2">Belongs to the MAK16 family.</text>
</comment>
<dbReference type="OrthoDB" id="10251342at2759"/>
<dbReference type="InterPro" id="IPR029004">
    <property type="entry name" value="Ribosomal_eL28/Mak16"/>
</dbReference>
<protein>
    <submittedName>
        <fullName evidence="6">Glutathione S-transferase</fullName>
    </submittedName>
</protein>
<feature type="compositionally biased region" description="Acidic residues" evidence="4">
    <location>
        <begin position="298"/>
        <end position="316"/>
    </location>
</feature>
<dbReference type="GO" id="GO:0030687">
    <property type="term" value="C:preribosome, large subunit precursor"/>
    <property type="evidence" value="ECO:0007669"/>
    <property type="project" value="TreeGrafter"/>
</dbReference>
<gene>
    <name evidence="6" type="ORF">PHSY_005431</name>
</gene>
<dbReference type="GO" id="GO:0016740">
    <property type="term" value="F:transferase activity"/>
    <property type="evidence" value="ECO:0007669"/>
    <property type="project" value="UniProtKB-KW"/>
</dbReference>
<dbReference type="Pfam" id="PF04874">
    <property type="entry name" value="Mak16"/>
    <property type="match status" value="1"/>
</dbReference>
<feature type="compositionally biased region" description="Acidic residues" evidence="4">
    <location>
        <begin position="326"/>
        <end position="341"/>
    </location>
</feature>
<dbReference type="GeneID" id="24110709"/>
<dbReference type="GO" id="GO:0005730">
    <property type="term" value="C:nucleolus"/>
    <property type="evidence" value="ECO:0007669"/>
    <property type="project" value="TreeGrafter"/>
</dbReference>
<dbReference type="GO" id="GO:0000470">
    <property type="term" value="P:maturation of LSU-rRNA"/>
    <property type="evidence" value="ECO:0007669"/>
    <property type="project" value="TreeGrafter"/>
</dbReference>